<dbReference type="EMBL" id="UOFQ01000134">
    <property type="protein sequence ID" value="VAW89450.1"/>
    <property type="molecule type" value="Genomic_DNA"/>
</dbReference>
<name>A0A3B0ZK18_9ZZZZ</name>
<dbReference type="GO" id="GO:0005737">
    <property type="term" value="C:cytoplasm"/>
    <property type="evidence" value="ECO:0007669"/>
    <property type="project" value="TreeGrafter"/>
</dbReference>
<dbReference type="GO" id="GO:0016740">
    <property type="term" value="F:transferase activity"/>
    <property type="evidence" value="ECO:0007669"/>
    <property type="project" value="UniProtKB-KW"/>
</dbReference>
<evidence type="ECO:0000313" key="3">
    <source>
        <dbReference type="EMBL" id="VAW89450.1"/>
    </source>
</evidence>
<feature type="domain" description="GST N-terminal" evidence="1">
    <location>
        <begin position="2"/>
        <end position="81"/>
    </location>
</feature>
<dbReference type="InterPro" id="IPR036282">
    <property type="entry name" value="Glutathione-S-Trfase_C_sf"/>
</dbReference>
<dbReference type="InterPro" id="IPR036249">
    <property type="entry name" value="Thioredoxin-like_sf"/>
</dbReference>
<dbReference type="PROSITE" id="PS50405">
    <property type="entry name" value="GST_CTER"/>
    <property type="match status" value="1"/>
</dbReference>
<gene>
    <name evidence="3" type="ORF">MNBD_GAMMA17-106</name>
</gene>
<dbReference type="SUPFAM" id="SSF52833">
    <property type="entry name" value="Thioredoxin-like"/>
    <property type="match status" value="1"/>
</dbReference>
<evidence type="ECO:0000259" key="2">
    <source>
        <dbReference type="PROSITE" id="PS50405"/>
    </source>
</evidence>
<feature type="domain" description="GST C-terminal" evidence="2">
    <location>
        <begin position="86"/>
        <end position="210"/>
    </location>
</feature>
<reference evidence="3" key="1">
    <citation type="submission" date="2018-06" db="EMBL/GenBank/DDBJ databases">
        <authorList>
            <person name="Zhirakovskaya E."/>
        </authorList>
    </citation>
    <scope>NUCLEOTIDE SEQUENCE</scope>
</reference>
<dbReference type="PROSITE" id="PS50404">
    <property type="entry name" value="GST_NTER"/>
    <property type="match status" value="1"/>
</dbReference>
<dbReference type="PANTHER" id="PTHR43968">
    <property type="match status" value="1"/>
</dbReference>
<dbReference type="InterPro" id="IPR010987">
    <property type="entry name" value="Glutathione-S-Trfase_C-like"/>
</dbReference>
<dbReference type="CDD" id="cd03196">
    <property type="entry name" value="GST_C_5"/>
    <property type="match status" value="1"/>
</dbReference>
<proteinExistence type="predicted"/>
<sequence>MNHPVLYSFRRCPYAIRARLALRASGIQVLLREVILADKPEALRQLSDKATVPVLVVDLTQVVDESLGIMMWALRQHDPDGWLVKDTTLVAESERLISVNDVEFKLSLDRYKYADRFPEHPLAFYRAQAERFLTVLEVKLTSSPYLLSERPTLADMAIFPFIRQFANVDKVWFEKSPYPHLQAWLSGLLVLPLFTGVMDKYVQWQPDDPVVLF</sequence>
<dbReference type="Gene3D" id="1.20.1050.10">
    <property type="match status" value="1"/>
</dbReference>
<dbReference type="InterPro" id="IPR050983">
    <property type="entry name" value="GST_Omega/HSP26"/>
</dbReference>
<organism evidence="3">
    <name type="scientific">hydrothermal vent metagenome</name>
    <dbReference type="NCBI Taxonomy" id="652676"/>
    <lineage>
        <taxon>unclassified sequences</taxon>
        <taxon>metagenomes</taxon>
        <taxon>ecological metagenomes</taxon>
    </lineage>
</organism>
<dbReference type="InterPro" id="IPR040079">
    <property type="entry name" value="Glutathione_S-Trfase"/>
</dbReference>
<dbReference type="Pfam" id="PF13417">
    <property type="entry name" value="GST_N_3"/>
    <property type="match status" value="1"/>
</dbReference>
<dbReference type="Pfam" id="PF13410">
    <property type="entry name" value="GST_C_2"/>
    <property type="match status" value="1"/>
</dbReference>
<dbReference type="Gene3D" id="3.40.30.10">
    <property type="entry name" value="Glutaredoxin"/>
    <property type="match status" value="1"/>
</dbReference>
<dbReference type="AlphaFoldDB" id="A0A3B0ZK18"/>
<dbReference type="SUPFAM" id="SSF47616">
    <property type="entry name" value="GST C-terminal domain-like"/>
    <property type="match status" value="1"/>
</dbReference>
<dbReference type="InterPro" id="IPR004045">
    <property type="entry name" value="Glutathione_S-Trfase_N"/>
</dbReference>
<evidence type="ECO:0000259" key="1">
    <source>
        <dbReference type="PROSITE" id="PS50404"/>
    </source>
</evidence>
<dbReference type="SFLD" id="SFLDS00019">
    <property type="entry name" value="Glutathione_Transferase_(cytos"/>
    <property type="match status" value="1"/>
</dbReference>
<accession>A0A3B0ZK18</accession>
<dbReference type="PANTHER" id="PTHR43968:SF6">
    <property type="entry name" value="GLUTATHIONE S-TRANSFERASE OMEGA"/>
    <property type="match status" value="1"/>
</dbReference>
<protein>
    <submittedName>
        <fullName evidence="3">Probable glutathione S-transferase</fullName>
    </submittedName>
</protein>
<dbReference type="PROSITE" id="PS51354">
    <property type="entry name" value="GLUTAREDOXIN_2"/>
    <property type="match status" value="1"/>
</dbReference>
<keyword evidence="3" id="KW-0808">Transferase</keyword>